<keyword evidence="5" id="KW-0805">Transcription regulation</keyword>
<feature type="compositionally biased region" description="Low complexity" evidence="8">
    <location>
        <begin position="71"/>
        <end position="80"/>
    </location>
</feature>
<dbReference type="OrthoDB" id="1407235at2759"/>
<accession>A0A2Z6P570</accession>
<dbReference type="InterPro" id="IPR012337">
    <property type="entry name" value="RNaseH-like_sf"/>
</dbReference>
<protein>
    <recommendedName>
        <fullName evidence="9">BED-type domain-containing protein</fullName>
    </recommendedName>
</protein>
<evidence type="ECO:0000313" key="10">
    <source>
        <dbReference type="EMBL" id="GAU51568.1"/>
    </source>
</evidence>
<evidence type="ECO:0000256" key="3">
    <source>
        <dbReference type="ARBA" id="ARBA00022771"/>
    </source>
</evidence>
<dbReference type="PANTHER" id="PTHR46481:SF10">
    <property type="entry name" value="ZINC FINGER BED DOMAIN-CONTAINING PROTEIN 39"/>
    <property type="match status" value="1"/>
</dbReference>
<evidence type="ECO:0000313" key="11">
    <source>
        <dbReference type="Proteomes" id="UP000242715"/>
    </source>
</evidence>
<dbReference type="EMBL" id="DF975242">
    <property type="protein sequence ID" value="GAU51568.1"/>
    <property type="molecule type" value="Genomic_DNA"/>
</dbReference>
<organism evidence="10 11">
    <name type="scientific">Trifolium subterraneum</name>
    <name type="common">Subterranean clover</name>
    <dbReference type="NCBI Taxonomy" id="3900"/>
    <lineage>
        <taxon>Eukaryota</taxon>
        <taxon>Viridiplantae</taxon>
        <taxon>Streptophyta</taxon>
        <taxon>Embryophyta</taxon>
        <taxon>Tracheophyta</taxon>
        <taxon>Spermatophyta</taxon>
        <taxon>Magnoliopsida</taxon>
        <taxon>eudicotyledons</taxon>
        <taxon>Gunneridae</taxon>
        <taxon>Pentapetalae</taxon>
        <taxon>rosids</taxon>
        <taxon>fabids</taxon>
        <taxon>Fabales</taxon>
        <taxon>Fabaceae</taxon>
        <taxon>Papilionoideae</taxon>
        <taxon>50 kb inversion clade</taxon>
        <taxon>NPAAA clade</taxon>
        <taxon>Hologalegina</taxon>
        <taxon>IRL clade</taxon>
        <taxon>Trifolieae</taxon>
        <taxon>Trifolium</taxon>
    </lineage>
</organism>
<evidence type="ECO:0000256" key="6">
    <source>
        <dbReference type="ARBA" id="ARBA00023163"/>
    </source>
</evidence>
<evidence type="ECO:0000256" key="5">
    <source>
        <dbReference type="ARBA" id="ARBA00023015"/>
    </source>
</evidence>
<dbReference type="Proteomes" id="UP000242715">
    <property type="component" value="Unassembled WGS sequence"/>
</dbReference>
<evidence type="ECO:0000256" key="8">
    <source>
        <dbReference type="SAM" id="MobiDB-lite"/>
    </source>
</evidence>
<dbReference type="InterPro" id="IPR036236">
    <property type="entry name" value="Znf_C2H2_sf"/>
</dbReference>
<evidence type="ECO:0000256" key="4">
    <source>
        <dbReference type="ARBA" id="ARBA00022833"/>
    </source>
</evidence>
<keyword evidence="7" id="KW-0539">Nucleus</keyword>
<dbReference type="SMART" id="SM00614">
    <property type="entry name" value="ZnF_BED"/>
    <property type="match status" value="1"/>
</dbReference>
<keyword evidence="3" id="KW-0863">Zinc-finger</keyword>
<dbReference type="SUPFAM" id="SSF57667">
    <property type="entry name" value="beta-beta-alpha zinc fingers"/>
    <property type="match status" value="1"/>
</dbReference>
<dbReference type="SUPFAM" id="SSF53098">
    <property type="entry name" value="Ribonuclease H-like"/>
    <property type="match status" value="1"/>
</dbReference>
<keyword evidence="4" id="KW-0862">Zinc</keyword>
<feature type="domain" description="BED-type" evidence="9">
    <location>
        <begin position="32"/>
        <end position="69"/>
    </location>
</feature>
<name>A0A2Z6P570_TRISU</name>
<proteinExistence type="predicted"/>
<dbReference type="InterPro" id="IPR052035">
    <property type="entry name" value="ZnF_BED_domain_contain"/>
</dbReference>
<dbReference type="GO" id="GO:0009791">
    <property type="term" value="P:post-embryonic development"/>
    <property type="evidence" value="ECO:0007669"/>
    <property type="project" value="UniProtKB-ARBA"/>
</dbReference>
<keyword evidence="11" id="KW-1185">Reference proteome</keyword>
<dbReference type="PANTHER" id="PTHR46481">
    <property type="entry name" value="ZINC FINGER BED DOMAIN-CONTAINING PROTEIN 4"/>
    <property type="match status" value="1"/>
</dbReference>
<evidence type="ECO:0000256" key="2">
    <source>
        <dbReference type="ARBA" id="ARBA00022723"/>
    </source>
</evidence>
<dbReference type="GO" id="GO:0003677">
    <property type="term" value="F:DNA binding"/>
    <property type="evidence" value="ECO:0007669"/>
    <property type="project" value="InterPro"/>
</dbReference>
<dbReference type="GO" id="GO:0005634">
    <property type="term" value="C:nucleus"/>
    <property type="evidence" value="ECO:0007669"/>
    <property type="project" value="UniProtKB-SubCell"/>
</dbReference>
<dbReference type="AlphaFoldDB" id="A0A2Z6P570"/>
<gene>
    <name evidence="10" type="ORF">TSUD_414220</name>
</gene>
<sequence length="264" mass="29751">MTTFNVEETQNLGTSAPSVVSNVTRAPRKNRSNVWNHFTPDPDLFGIAICDYCTAKLNSINGTTSMAAHTNNCKSNPNNNKADKRLKTTSSTTHVTSPSAIVAERFDQQKCRDVVVAMVVEMELPFRHVDHKAFRRCMNVFQPRWSPISRHTVARDVLSLWVRERTKLKSFLSQHCQSVCLTTDGWTSCQNKSYMCVTAHFIDNNWTLHKKILSFVHVLGHSGEIMANTVAKCLDNWGLNNVLSVTVDNASSNDRGIDILKRRL</sequence>
<dbReference type="GO" id="GO:0008270">
    <property type="term" value="F:zinc ion binding"/>
    <property type="evidence" value="ECO:0007669"/>
    <property type="project" value="UniProtKB-KW"/>
</dbReference>
<evidence type="ECO:0000256" key="7">
    <source>
        <dbReference type="ARBA" id="ARBA00023242"/>
    </source>
</evidence>
<evidence type="ECO:0000259" key="9">
    <source>
        <dbReference type="Pfam" id="PF02892"/>
    </source>
</evidence>
<keyword evidence="2" id="KW-0479">Metal-binding</keyword>
<reference evidence="11" key="1">
    <citation type="journal article" date="2017" name="Front. Plant Sci.">
        <title>Climate Clever Clovers: New Paradigm to Reduce the Environmental Footprint of Ruminants by Breeding Low Methanogenic Forages Utilizing Haplotype Variation.</title>
        <authorList>
            <person name="Kaur P."/>
            <person name="Appels R."/>
            <person name="Bayer P.E."/>
            <person name="Keeble-Gagnere G."/>
            <person name="Wang J."/>
            <person name="Hirakawa H."/>
            <person name="Shirasawa K."/>
            <person name="Vercoe P."/>
            <person name="Stefanova K."/>
            <person name="Durmic Z."/>
            <person name="Nichols P."/>
            <person name="Revell C."/>
            <person name="Isobe S.N."/>
            <person name="Edwards D."/>
            <person name="Erskine W."/>
        </authorList>
    </citation>
    <scope>NUCLEOTIDE SEQUENCE [LARGE SCALE GENOMIC DNA]</scope>
    <source>
        <strain evidence="11">cv. Daliak</strain>
    </source>
</reference>
<keyword evidence="6" id="KW-0804">Transcription</keyword>
<evidence type="ECO:0000256" key="1">
    <source>
        <dbReference type="ARBA" id="ARBA00004123"/>
    </source>
</evidence>
<feature type="region of interest" description="Disordered" evidence="8">
    <location>
        <begin position="70"/>
        <end position="93"/>
    </location>
</feature>
<dbReference type="Pfam" id="PF02892">
    <property type="entry name" value="zf-BED"/>
    <property type="match status" value="1"/>
</dbReference>
<dbReference type="InterPro" id="IPR003656">
    <property type="entry name" value="Znf_BED"/>
</dbReference>
<comment type="subcellular location">
    <subcellularLocation>
        <location evidence="1">Nucleus</location>
    </subcellularLocation>
</comment>